<dbReference type="Proteomes" id="UP000249218">
    <property type="component" value="Unassembled WGS sequence"/>
</dbReference>
<organism evidence="3 4">
    <name type="scientific">Helicoverpa armigera</name>
    <name type="common">Cotton bollworm</name>
    <name type="synonym">Heliothis armigera</name>
    <dbReference type="NCBI Taxonomy" id="29058"/>
    <lineage>
        <taxon>Eukaryota</taxon>
        <taxon>Metazoa</taxon>
        <taxon>Ecdysozoa</taxon>
        <taxon>Arthropoda</taxon>
        <taxon>Hexapoda</taxon>
        <taxon>Insecta</taxon>
        <taxon>Pterygota</taxon>
        <taxon>Neoptera</taxon>
        <taxon>Endopterygota</taxon>
        <taxon>Lepidoptera</taxon>
        <taxon>Glossata</taxon>
        <taxon>Ditrysia</taxon>
        <taxon>Noctuoidea</taxon>
        <taxon>Noctuidae</taxon>
        <taxon>Heliothinae</taxon>
        <taxon>Helicoverpa</taxon>
    </lineage>
</organism>
<proteinExistence type="predicted"/>
<feature type="signal peptide" evidence="2">
    <location>
        <begin position="1"/>
        <end position="29"/>
    </location>
</feature>
<reference evidence="3 4" key="1">
    <citation type="journal article" date="2017" name="BMC Biol.">
        <title>Genomic innovations, transcriptional plasticity and gene loss underlying the evolution and divergence of two highly polyphagous and invasive Helicoverpa pest species.</title>
        <authorList>
            <person name="Pearce S.L."/>
            <person name="Clarke D.F."/>
            <person name="East P.D."/>
            <person name="Elfekih S."/>
            <person name="Gordon K.H."/>
            <person name="Jermiin L.S."/>
            <person name="McGaughran A."/>
            <person name="Oakeshott J.G."/>
            <person name="Papanikolaou A."/>
            <person name="Perera O.P."/>
            <person name="Rane R.V."/>
            <person name="Richards S."/>
            <person name="Tay W.T."/>
            <person name="Walsh T.K."/>
            <person name="Anderson A."/>
            <person name="Anderson C.J."/>
            <person name="Asgari S."/>
            <person name="Board P.G."/>
            <person name="Bretschneider A."/>
            <person name="Campbell P.M."/>
            <person name="Chertemps T."/>
            <person name="Christeller J.T."/>
            <person name="Coppin C.W."/>
            <person name="Downes S.J."/>
            <person name="Duan G."/>
            <person name="Farnsworth C.A."/>
            <person name="Good R.T."/>
            <person name="Han L.B."/>
            <person name="Han Y.C."/>
            <person name="Hatje K."/>
            <person name="Horne I."/>
            <person name="Huang Y.P."/>
            <person name="Hughes D.S."/>
            <person name="Jacquin-Joly E."/>
            <person name="James W."/>
            <person name="Jhangiani S."/>
            <person name="Kollmar M."/>
            <person name="Kuwar S.S."/>
            <person name="Li S."/>
            <person name="Liu N.Y."/>
            <person name="Maibeche M.T."/>
            <person name="Miller J.R."/>
            <person name="Montagne N."/>
            <person name="Perry T."/>
            <person name="Qu J."/>
            <person name="Song S.V."/>
            <person name="Sutton G.G."/>
            <person name="Vogel H."/>
            <person name="Walenz B.P."/>
            <person name="Xu W."/>
            <person name="Zhang H.J."/>
            <person name="Zou Z."/>
            <person name="Batterham P."/>
            <person name="Edwards O.R."/>
            <person name="Feyereisen R."/>
            <person name="Gibbs R.A."/>
            <person name="Heckel D.G."/>
            <person name="McGrath A."/>
            <person name="Robin C."/>
            <person name="Scherer S.E."/>
            <person name="Worley K.C."/>
            <person name="Wu Y.D."/>
        </authorList>
    </citation>
    <scope>NUCLEOTIDE SEQUENCE [LARGE SCALE GENOMIC DNA]</scope>
    <source>
        <strain evidence="3">Harm_GR_Male_#8</strain>
        <tissue evidence="3">Whole organism</tissue>
    </source>
</reference>
<dbReference type="OrthoDB" id="7465467at2759"/>
<dbReference type="EMBL" id="KZ149917">
    <property type="protein sequence ID" value="PZC77897.1"/>
    <property type="molecule type" value="Genomic_DNA"/>
</dbReference>
<protein>
    <recommendedName>
        <fullName evidence="5">Secreted protein</fullName>
    </recommendedName>
</protein>
<feature type="region of interest" description="Disordered" evidence="1">
    <location>
        <begin position="139"/>
        <end position="179"/>
    </location>
</feature>
<accession>A0A2W1BXF8</accession>
<feature type="chain" id="PRO_5016086702" description="Secreted protein" evidence="2">
    <location>
        <begin position="30"/>
        <end position="195"/>
    </location>
</feature>
<evidence type="ECO:0008006" key="5">
    <source>
        <dbReference type="Google" id="ProtNLM"/>
    </source>
</evidence>
<evidence type="ECO:0000313" key="4">
    <source>
        <dbReference type="Proteomes" id="UP000249218"/>
    </source>
</evidence>
<evidence type="ECO:0000256" key="1">
    <source>
        <dbReference type="SAM" id="MobiDB-lite"/>
    </source>
</evidence>
<name>A0A2W1BXF8_HELAM</name>
<gene>
    <name evidence="3" type="primary">HaOG202778</name>
    <name evidence="3" type="ORF">B5X24_HaOG202778</name>
</gene>
<dbReference type="AlphaFoldDB" id="A0A2W1BXF8"/>
<keyword evidence="4" id="KW-1185">Reference proteome</keyword>
<evidence type="ECO:0000313" key="3">
    <source>
        <dbReference type="EMBL" id="PZC77897.1"/>
    </source>
</evidence>
<evidence type="ECO:0000256" key="2">
    <source>
        <dbReference type="SAM" id="SignalP"/>
    </source>
</evidence>
<keyword evidence="2" id="KW-0732">Signal</keyword>
<sequence length="195" mass="21548">MRRLCGSSCVAIAIFAIAIFMAIIGNCKANCIGQYLFQNARRNEPEATTLDNLSYTIRRGPSFPKKAKDKTTAGRRRNRCCPYEFDGNDCRVLDDRVLCGYDKNVGKPKSKRQMVEMTGGCRLRGGRLECGYAQGPYTNPRRPPVWDNPPFNSGAEGDGTGNGISDDNPGRGSTRRPAAVTKCMEVNNRIVCRKV</sequence>